<protein>
    <submittedName>
        <fullName evidence="5">Uncharacterized protein</fullName>
    </submittedName>
</protein>
<reference evidence="5" key="1">
    <citation type="submission" date="2022-11" db="UniProtKB">
        <authorList>
            <consortium name="WormBaseParasite"/>
        </authorList>
    </citation>
    <scope>IDENTIFICATION</scope>
</reference>
<feature type="region of interest" description="Disordered" evidence="1">
    <location>
        <begin position="449"/>
        <end position="526"/>
    </location>
</feature>
<name>A0A915CS12_9BILA</name>
<evidence type="ECO:0000256" key="3">
    <source>
        <dbReference type="SAM" id="SignalP"/>
    </source>
</evidence>
<dbReference type="WBParaSite" id="jg11522">
    <property type="protein sequence ID" value="jg11522"/>
    <property type="gene ID" value="jg11522"/>
</dbReference>
<dbReference type="AlphaFoldDB" id="A0A915CS12"/>
<keyword evidence="2" id="KW-0472">Membrane</keyword>
<keyword evidence="3" id="KW-0732">Signal</keyword>
<feature type="chain" id="PRO_5036758410" evidence="3">
    <location>
        <begin position="32"/>
        <end position="526"/>
    </location>
</feature>
<evidence type="ECO:0000313" key="5">
    <source>
        <dbReference type="WBParaSite" id="jg11522"/>
    </source>
</evidence>
<dbReference type="Proteomes" id="UP000887574">
    <property type="component" value="Unplaced"/>
</dbReference>
<evidence type="ECO:0000256" key="2">
    <source>
        <dbReference type="SAM" id="Phobius"/>
    </source>
</evidence>
<proteinExistence type="predicted"/>
<feature type="compositionally biased region" description="Basic residues" evidence="1">
    <location>
        <begin position="406"/>
        <end position="419"/>
    </location>
</feature>
<evidence type="ECO:0000256" key="1">
    <source>
        <dbReference type="SAM" id="MobiDB-lite"/>
    </source>
</evidence>
<feature type="region of interest" description="Disordered" evidence="1">
    <location>
        <begin position="278"/>
        <end position="321"/>
    </location>
</feature>
<feature type="region of interest" description="Disordered" evidence="1">
    <location>
        <begin position="405"/>
        <end position="435"/>
    </location>
</feature>
<feature type="signal peptide" evidence="3">
    <location>
        <begin position="1"/>
        <end position="31"/>
    </location>
</feature>
<keyword evidence="4" id="KW-1185">Reference proteome</keyword>
<evidence type="ECO:0000313" key="4">
    <source>
        <dbReference type="Proteomes" id="UP000887574"/>
    </source>
</evidence>
<feature type="compositionally biased region" description="Basic and acidic residues" evidence="1">
    <location>
        <begin position="449"/>
        <end position="482"/>
    </location>
</feature>
<feature type="transmembrane region" description="Helical" evidence="2">
    <location>
        <begin position="228"/>
        <end position="253"/>
    </location>
</feature>
<keyword evidence="2" id="KW-0812">Transmembrane</keyword>
<organism evidence="4 5">
    <name type="scientific">Ditylenchus dipsaci</name>
    <dbReference type="NCBI Taxonomy" id="166011"/>
    <lineage>
        <taxon>Eukaryota</taxon>
        <taxon>Metazoa</taxon>
        <taxon>Ecdysozoa</taxon>
        <taxon>Nematoda</taxon>
        <taxon>Chromadorea</taxon>
        <taxon>Rhabditida</taxon>
        <taxon>Tylenchina</taxon>
        <taxon>Tylenchomorpha</taxon>
        <taxon>Sphaerularioidea</taxon>
        <taxon>Anguinidae</taxon>
        <taxon>Anguininae</taxon>
        <taxon>Ditylenchus</taxon>
    </lineage>
</organism>
<sequence>MKQASVLSLGAAFFFAVLALLSSFSSNEVRAVQDKQPFADKTSDLPLELQKDLTMDSDSIISKLGVGKRVEIPFVVMGSNQVLAFEVSQPGDCIADFEWDLFYPNEDENCNLAIKLMDGTGSIIKESKGTVSFGVEKDEALKVTIDGDLIKMNSNDPNPVKCPLRANQWQKKENMYAMNVTLRYISGNCDVQLKFDRSIYKLERKPESKEPFKKGHDQNKTSTASSYLLLYILLPVGVLLLSIVVGIVILVWCKRRQSKKKLMKKDVEAGRAPTVVASTAIQKSKPSKKNSVAEKGSAPAVSRPKEKTCKPPSENKTAVSKNTHELMAELSESASTEKFEEIMLARVAKNEGSQLELLKLNSERKARLREKIKSGAPLTALEQFTKESWDIYARYDHDLQIDKMKYRAKRKKYKKRAKGSKSAESPPYVKSKAVLEYDDEIEAARERYEANVRKEDAQKEKDGIKDKTPSVSTDEVKSEQKDSSPSSSRKHGSKSKENNSSAAPKRKRVSRSKEATTKKKKKGVAH</sequence>
<keyword evidence="2" id="KW-1133">Transmembrane helix</keyword>
<accession>A0A915CS12</accession>